<dbReference type="InterPro" id="IPR011611">
    <property type="entry name" value="PfkB_dom"/>
</dbReference>
<protein>
    <submittedName>
        <fullName evidence="14">Copper radical oxidase</fullName>
    </submittedName>
</protein>
<dbReference type="GO" id="GO:0004601">
    <property type="term" value="F:peroxidase activity"/>
    <property type="evidence" value="ECO:0007669"/>
    <property type="project" value="InterPro"/>
</dbReference>
<evidence type="ECO:0000259" key="12">
    <source>
        <dbReference type="PROSITE" id="PS50873"/>
    </source>
</evidence>
<dbReference type="GO" id="GO:0005886">
    <property type="term" value="C:plasma membrane"/>
    <property type="evidence" value="ECO:0007669"/>
    <property type="project" value="TreeGrafter"/>
</dbReference>
<keyword evidence="5" id="KW-0418">Kinase</keyword>
<evidence type="ECO:0000259" key="13">
    <source>
        <dbReference type="PROSITE" id="PS51212"/>
    </source>
</evidence>
<dbReference type="SUPFAM" id="SSF48113">
    <property type="entry name" value="Heme-dependent peroxidases"/>
    <property type="match status" value="1"/>
</dbReference>
<evidence type="ECO:0000256" key="3">
    <source>
        <dbReference type="ARBA" id="ARBA00022692"/>
    </source>
</evidence>
<dbReference type="PROSITE" id="PS00584">
    <property type="entry name" value="PFKB_KINASES_2"/>
    <property type="match status" value="1"/>
</dbReference>
<dbReference type="GO" id="GO:0020037">
    <property type="term" value="F:heme binding"/>
    <property type="evidence" value="ECO:0007669"/>
    <property type="project" value="InterPro"/>
</dbReference>
<dbReference type="Pfam" id="PF00141">
    <property type="entry name" value="peroxidase"/>
    <property type="match status" value="1"/>
</dbReference>
<feature type="region of interest" description="Disordered" evidence="10">
    <location>
        <begin position="1414"/>
        <end position="1434"/>
    </location>
</feature>
<evidence type="ECO:0000256" key="11">
    <source>
        <dbReference type="SAM" id="SignalP"/>
    </source>
</evidence>
<dbReference type="InterPro" id="IPR029056">
    <property type="entry name" value="Ribokinase-like"/>
</dbReference>
<dbReference type="GO" id="GO:0006979">
    <property type="term" value="P:response to oxidative stress"/>
    <property type="evidence" value="ECO:0007669"/>
    <property type="project" value="InterPro"/>
</dbReference>
<feature type="chain" id="PRO_5043698701" evidence="11">
    <location>
        <begin position="21"/>
        <end position="1434"/>
    </location>
</feature>
<reference evidence="14 15" key="1">
    <citation type="submission" date="2023-04" db="EMBL/GenBank/DDBJ databases">
        <title>Colletotrichum tabacum stain YC1 causing leaf anthracnose on Nicotiana tabacum(L.) cv.</title>
        <authorList>
            <person name="Ji Z."/>
            <person name="Wang M."/>
            <person name="Zhang J."/>
            <person name="Wang N."/>
            <person name="Zhou Z."/>
        </authorList>
    </citation>
    <scope>NUCLEOTIDE SEQUENCE [LARGE SCALE GENOMIC DNA]</scope>
    <source>
        <strain evidence="14 15">YC1</strain>
    </source>
</reference>
<evidence type="ECO:0000256" key="6">
    <source>
        <dbReference type="ARBA" id="ARBA00022989"/>
    </source>
</evidence>
<dbReference type="SMART" id="SM00321">
    <property type="entry name" value="WSC"/>
    <property type="match status" value="4"/>
</dbReference>
<dbReference type="SUPFAM" id="SSF53613">
    <property type="entry name" value="Ribokinase-like"/>
    <property type="match status" value="1"/>
</dbReference>
<dbReference type="Pfam" id="PF01822">
    <property type="entry name" value="WSC"/>
    <property type="match status" value="4"/>
</dbReference>
<dbReference type="InterPro" id="IPR002173">
    <property type="entry name" value="Carboh/pur_kinase_PfkB_CS"/>
</dbReference>
<evidence type="ECO:0000256" key="10">
    <source>
        <dbReference type="SAM" id="MobiDB-lite"/>
    </source>
</evidence>
<evidence type="ECO:0000256" key="1">
    <source>
        <dbReference type="ARBA" id="ARBA00004167"/>
    </source>
</evidence>
<comment type="caution">
    <text evidence="14">The sequence shown here is derived from an EMBL/GenBank/DDBJ whole genome shotgun (WGS) entry which is preliminary data.</text>
</comment>
<feature type="signal peptide" evidence="11">
    <location>
        <begin position="1"/>
        <end position="20"/>
    </location>
</feature>
<dbReference type="EMBL" id="JASAOK010000030">
    <property type="protein sequence ID" value="KAK6219736.1"/>
    <property type="molecule type" value="Genomic_DNA"/>
</dbReference>
<evidence type="ECO:0000256" key="7">
    <source>
        <dbReference type="ARBA" id="ARBA00023136"/>
    </source>
</evidence>
<dbReference type="GO" id="GO:0016301">
    <property type="term" value="F:kinase activity"/>
    <property type="evidence" value="ECO:0007669"/>
    <property type="project" value="UniProtKB-KW"/>
</dbReference>
<evidence type="ECO:0000313" key="15">
    <source>
        <dbReference type="Proteomes" id="UP001327957"/>
    </source>
</evidence>
<proteinExistence type="inferred from homology"/>
<dbReference type="PANTHER" id="PTHR24269:SF24">
    <property type="entry name" value="WSC DOMAIN-CONTAINING PROTEIN"/>
    <property type="match status" value="1"/>
</dbReference>
<feature type="domain" description="WSC" evidence="13">
    <location>
        <begin position="579"/>
        <end position="670"/>
    </location>
</feature>
<dbReference type="InterPro" id="IPR010255">
    <property type="entry name" value="Haem_peroxidase_sf"/>
</dbReference>
<keyword evidence="8" id="KW-0325">Glycoprotein</keyword>
<dbReference type="PROSITE" id="PS51212">
    <property type="entry name" value="WSC"/>
    <property type="match status" value="4"/>
</dbReference>
<name>A0AAV9TGU9_9PEZI</name>
<dbReference type="Gene3D" id="1.10.420.10">
    <property type="entry name" value="Peroxidase, domain 2"/>
    <property type="match status" value="1"/>
</dbReference>
<accession>A0AAV9TGU9</accession>
<feature type="domain" description="WSC" evidence="13">
    <location>
        <begin position="693"/>
        <end position="784"/>
    </location>
</feature>
<organism evidence="14 15">
    <name type="scientific">Colletotrichum tabaci</name>
    <dbReference type="NCBI Taxonomy" id="1209068"/>
    <lineage>
        <taxon>Eukaryota</taxon>
        <taxon>Fungi</taxon>
        <taxon>Dikarya</taxon>
        <taxon>Ascomycota</taxon>
        <taxon>Pezizomycotina</taxon>
        <taxon>Sordariomycetes</taxon>
        <taxon>Hypocreomycetidae</taxon>
        <taxon>Glomerellales</taxon>
        <taxon>Glomerellaceae</taxon>
        <taxon>Colletotrichum</taxon>
        <taxon>Colletotrichum destructivum species complex</taxon>
    </lineage>
</organism>
<feature type="region of interest" description="Disordered" evidence="10">
    <location>
        <begin position="791"/>
        <end position="902"/>
    </location>
</feature>
<dbReference type="InterPro" id="IPR002889">
    <property type="entry name" value="WSC_carb-bd"/>
</dbReference>
<dbReference type="PANTHER" id="PTHR24269">
    <property type="entry name" value="KREMEN PROTEIN"/>
    <property type="match status" value="1"/>
</dbReference>
<dbReference type="Gene3D" id="1.10.520.10">
    <property type="match status" value="1"/>
</dbReference>
<evidence type="ECO:0000256" key="4">
    <source>
        <dbReference type="ARBA" id="ARBA00022729"/>
    </source>
</evidence>
<keyword evidence="4 11" id="KW-0732">Signal</keyword>
<dbReference type="Proteomes" id="UP001327957">
    <property type="component" value="Unassembled WGS sequence"/>
</dbReference>
<keyword evidence="2" id="KW-0808">Transferase</keyword>
<dbReference type="InterPro" id="IPR051836">
    <property type="entry name" value="Kremen_rcpt"/>
</dbReference>
<evidence type="ECO:0000256" key="9">
    <source>
        <dbReference type="RuleBase" id="RU004241"/>
    </source>
</evidence>
<dbReference type="Gene3D" id="3.40.1190.20">
    <property type="match status" value="1"/>
</dbReference>
<evidence type="ECO:0000256" key="5">
    <source>
        <dbReference type="ARBA" id="ARBA00022777"/>
    </source>
</evidence>
<evidence type="ECO:0000256" key="8">
    <source>
        <dbReference type="ARBA" id="ARBA00023180"/>
    </source>
</evidence>
<dbReference type="PROSITE" id="PS51257">
    <property type="entry name" value="PROKAR_LIPOPROTEIN"/>
    <property type="match status" value="1"/>
</dbReference>
<dbReference type="PROSITE" id="PS50873">
    <property type="entry name" value="PEROXIDASE_4"/>
    <property type="match status" value="1"/>
</dbReference>
<gene>
    <name evidence="14" type="ORF">QIS74_05238</name>
</gene>
<keyword evidence="6" id="KW-1133">Transmembrane helix</keyword>
<comment type="similarity">
    <text evidence="9">Belongs to the peroxidase family.</text>
</comment>
<dbReference type="InterPro" id="IPR002016">
    <property type="entry name" value="Haem_peroxidase"/>
</dbReference>
<keyword evidence="3" id="KW-0812">Transmembrane</keyword>
<evidence type="ECO:0000256" key="2">
    <source>
        <dbReference type="ARBA" id="ARBA00022679"/>
    </source>
</evidence>
<sequence length="1434" mass="151677">MRVNPCLFLSLLGLACQVQADPTWPSDVDELEEIMYQTFNARSRKFADSVFPCNKGISGTGRQTAAEWLRTAFHDMAPANKGAGVGGLDASIQYELATTSTGENTGPAFASSLTFFAPYLTRKSSMSDLIALGVYTSVLSCGGPSIALRSGRIDAAVRGAIGVPQPGNAISIFRTQFDRMGFTPQEMVQVTACGHTIGGVHSAENPTIVPVGTFANGMAPMDTTAGVFDSKIVTEYLDGTTTNPLVFTIGTARNMNSDFKVFNSDNATMRAMADNAVFKSVCKTMFEKMIDTVPSGVALSDAIKPYTVKPVELQLSLASPSTMQLKGYIRVRTTDIPLGDIAGLTVNYKTRDGSSTCGSGNCVFTLSVLGISRGLEDNFAWFPITQTFPVSTGISSFTVTINKNDGSSTLFNNNGNGYPLQDGIFLQQPQSCLLQTTGDATFVAAVRNDRASLPVRVEISYKTKRTNSVVPLLSKMTIDMVKGDCRGSYTFFTVTTNIPGGLSFESTMDFISGEGASALVDSFKKADPIGGTCAAWSGGSGTCNGVTVSSTATPTTLSASRTSSTVPTATLHHRETMGGYKLVSCWTEASGGRALTGAAFAYDGMTLDSCMANCTGFDYWGTEYGRECYCGNSLAASTTSAPLSDCSMQCSGDSTQYCGAGNRIELYSTTATRSSSSTPAPTATLAHINTVGKYSFMGCHTEADGGRALRAAQTAGDDMTLEKCAAFCSDYTFFGTEYGRECYCGNELQATSKAAPLSECNMKCAGNPYQYCGDGNRLELFKVSSSSSTAVTSTSSATPTSSSATSFSAQAETQSSTSTAPITSSSHLSSSSEHPSEVVSTTSSTSSLPHFTSAASESSSSHAEPSSSLTTSSPPALSAPSSSSSVPSSTRTSSSTSTVPTLAHKPTVSPFTLVGCWTEGNGVRALSQKNYASGDNMTLEYCASYCSDYKYFGTEYSSECFCGNSLAPSSSEAPLADCGMTCSGNQYEYCGGGNRLTLYRSDKQVTDPTQPATAGAYTFLGCRTEPTQGGRALDAKATASDKMTNEACAAFCDGYSYFGTEYGGECYCGNTLPVTSLEAPASDCSMICTGSTTEYCGNGNRLSVVPHFPEEDSKLRASSLRVRRGGNCPNTVEVLQQLIAEDPPKSPPSRPLRMHLVSPLPERQSQATAQIVASLCPPTGDASQPKDEDDGPPAVSFDHCLFREGHQAPASSYILRSEATGTRTIVNHNSLPEMTADEFLRVAEAFKGRGRTWWHFEGRIPETTLKCIRLLRRVLDDVTISVEVEKPGRPGLRELAAEAEVVFYSKSWAEDCGYTSAEACLMSESLPQASLAISTWGSEGASCLTLKDQQLFVCPVKTPVIQVVDSVGAGDTFVAGMLYGLICQSDTWDTADKLGYAVELATLKVQREGFGGLGNDMQSRVGGGSSVSDQARRR</sequence>
<feature type="domain" description="WSC" evidence="13">
    <location>
        <begin position="910"/>
        <end position="1002"/>
    </location>
</feature>
<comment type="subcellular location">
    <subcellularLocation>
        <location evidence="1">Membrane</location>
        <topology evidence="1">Single-pass membrane protein</topology>
    </subcellularLocation>
</comment>
<keyword evidence="7" id="KW-0472">Membrane</keyword>
<feature type="domain" description="Plant heme peroxidase family profile" evidence="12">
    <location>
        <begin position="125"/>
        <end position="304"/>
    </location>
</feature>
<feature type="domain" description="WSC" evidence="13">
    <location>
        <begin position="1016"/>
        <end position="1108"/>
    </location>
</feature>
<keyword evidence="15" id="KW-1185">Reference proteome</keyword>
<dbReference type="Pfam" id="PF00294">
    <property type="entry name" value="PfkB"/>
    <property type="match status" value="1"/>
</dbReference>
<evidence type="ECO:0000313" key="14">
    <source>
        <dbReference type="EMBL" id="KAK6219736.1"/>
    </source>
</evidence>